<dbReference type="EMBL" id="KB097753">
    <property type="protein sequence ID" value="ESN90588.1"/>
    <property type="molecule type" value="Genomic_DNA"/>
</dbReference>
<protein>
    <submittedName>
        <fullName evidence="2 3">Uncharacterized protein</fullName>
    </submittedName>
</protein>
<dbReference type="PANTHER" id="PTHR22625:SF70">
    <property type="entry name" value="PLEXIN A, ISOFORM A"/>
    <property type="match status" value="1"/>
</dbReference>
<dbReference type="OrthoDB" id="6147782at2759"/>
<accession>T1EXY8</accession>
<reference evidence="4" key="1">
    <citation type="submission" date="2012-12" db="EMBL/GenBank/DDBJ databases">
        <authorList>
            <person name="Hellsten U."/>
            <person name="Grimwood J."/>
            <person name="Chapman J.A."/>
            <person name="Shapiro H."/>
            <person name="Aerts A."/>
            <person name="Otillar R.P."/>
            <person name="Terry A.Y."/>
            <person name="Boore J.L."/>
            <person name="Simakov O."/>
            <person name="Marletaz F."/>
            <person name="Cho S.-J."/>
            <person name="Edsinger-Gonzales E."/>
            <person name="Havlak P."/>
            <person name="Kuo D.-H."/>
            <person name="Larsson T."/>
            <person name="Lv J."/>
            <person name="Arendt D."/>
            <person name="Savage R."/>
            <person name="Osoegawa K."/>
            <person name="de Jong P."/>
            <person name="Lindberg D.R."/>
            <person name="Seaver E.C."/>
            <person name="Weisblat D.A."/>
            <person name="Putnam N.H."/>
            <person name="Grigoriev I.V."/>
            <person name="Rokhsar D.S."/>
        </authorList>
    </citation>
    <scope>NUCLEOTIDE SEQUENCE</scope>
</reference>
<dbReference type="InterPro" id="IPR036352">
    <property type="entry name" value="Semap_dom_sf"/>
</dbReference>
<dbReference type="SUPFAM" id="SSF101912">
    <property type="entry name" value="Sema domain"/>
    <property type="match status" value="1"/>
</dbReference>
<sequence>MELNLNLEKTVVMAVLIILRYISTHSNITVPTGRKSNNTDTHYRSSLQKITADPKTGNIYVGGMNQLLHLTSDLELVTWHRLGPMMDNPNCPPPNLECRHQSKSLVDSWVKVILIDQHSDRLIVCVNLFQGHCKRHSLMNVSLIDEAGRNMVVPNDETSSVTMLLSASPSSSPPQLHSSNYLAPPPSSSSSSSLTPSLSRLYVAATRSLHGSPVYRSMVPSVSIRNHENFELIFDDGLHASFLEVEIQHRDSFRVNYIHSFQWKRFVYFLTVQKSSVVVTTSGSSGSGGTTSGSGRGSSDGNVDSGGAGMGAGSGRSGPGGYSGPGANEQLVTNYLIYSQRLQATSERMWLMS</sequence>
<reference evidence="3" key="3">
    <citation type="submission" date="2015-06" db="UniProtKB">
        <authorList>
            <consortium name="EnsemblMetazoa"/>
        </authorList>
    </citation>
    <scope>IDENTIFICATION</scope>
</reference>
<evidence type="ECO:0000313" key="2">
    <source>
        <dbReference type="EMBL" id="ESN90588.1"/>
    </source>
</evidence>
<evidence type="ECO:0000313" key="4">
    <source>
        <dbReference type="Proteomes" id="UP000015101"/>
    </source>
</evidence>
<feature type="region of interest" description="Disordered" evidence="1">
    <location>
        <begin position="163"/>
        <end position="194"/>
    </location>
</feature>
<reference evidence="2 4" key="2">
    <citation type="journal article" date="2013" name="Nature">
        <title>Insights into bilaterian evolution from three spiralian genomes.</title>
        <authorList>
            <person name="Simakov O."/>
            <person name="Marletaz F."/>
            <person name="Cho S.J."/>
            <person name="Edsinger-Gonzales E."/>
            <person name="Havlak P."/>
            <person name="Hellsten U."/>
            <person name="Kuo D.H."/>
            <person name="Larsson T."/>
            <person name="Lv J."/>
            <person name="Arendt D."/>
            <person name="Savage R."/>
            <person name="Osoegawa K."/>
            <person name="de Jong P."/>
            <person name="Grimwood J."/>
            <person name="Chapman J.A."/>
            <person name="Shapiro H."/>
            <person name="Aerts A."/>
            <person name="Otillar R.P."/>
            <person name="Terry A.Y."/>
            <person name="Boore J.L."/>
            <person name="Grigoriev I.V."/>
            <person name="Lindberg D.R."/>
            <person name="Seaver E.C."/>
            <person name="Weisblat D.A."/>
            <person name="Putnam N.H."/>
            <person name="Rokhsar D.S."/>
        </authorList>
    </citation>
    <scope>NUCLEOTIDE SEQUENCE</scope>
</reference>
<dbReference type="GeneID" id="20201438"/>
<dbReference type="AlphaFoldDB" id="T1EXY8"/>
<dbReference type="EMBL" id="AMQM01002300">
    <property type="status" value="NOT_ANNOTATED_CDS"/>
    <property type="molecule type" value="Genomic_DNA"/>
</dbReference>
<gene>
    <name evidence="3" type="primary">20201438</name>
    <name evidence="2" type="ORF">HELRODRAFT_166274</name>
</gene>
<dbReference type="InterPro" id="IPR015943">
    <property type="entry name" value="WD40/YVTN_repeat-like_dom_sf"/>
</dbReference>
<dbReference type="Proteomes" id="UP000015101">
    <property type="component" value="Unassembled WGS sequence"/>
</dbReference>
<name>T1EXY8_HELRO</name>
<dbReference type="KEGG" id="hro:HELRODRAFT_166274"/>
<dbReference type="InterPro" id="IPR031148">
    <property type="entry name" value="Plexin"/>
</dbReference>
<evidence type="ECO:0000256" key="1">
    <source>
        <dbReference type="SAM" id="MobiDB-lite"/>
    </source>
</evidence>
<dbReference type="InParanoid" id="T1EXY8"/>
<keyword evidence="4" id="KW-1185">Reference proteome</keyword>
<evidence type="ECO:0000313" key="3">
    <source>
        <dbReference type="EnsemblMetazoa" id="HelroP166274"/>
    </source>
</evidence>
<dbReference type="Gene3D" id="2.130.10.10">
    <property type="entry name" value="YVTN repeat-like/Quinoprotein amine dehydrogenase"/>
    <property type="match status" value="1"/>
</dbReference>
<organism evidence="3 4">
    <name type="scientific">Helobdella robusta</name>
    <name type="common">Californian leech</name>
    <dbReference type="NCBI Taxonomy" id="6412"/>
    <lineage>
        <taxon>Eukaryota</taxon>
        <taxon>Metazoa</taxon>
        <taxon>Spiralia</taxon>
        <taxon>Lophotrochozoa</taxon>
        <taxon>Annelida</taxon>
        <taxon>Clitellata</taxon>
        <taxon>Hirudinea</taxon>
        <taxon>Rhynchobdellida</taxon>
        <taxon>Glossiphoniidae</taxon>
        <taxon>Helobdella</taxon>
    </lineage>
</organism>
<dbReference type="PANTHER" id="PTHR22625">
    <property type="entry name" value="PLEXIN"/>
    <property type="match status" value="1"/>
</dbReference>
<dbReference type="CTD" id="20201438"/>
<dbReference type="HOGENOM" id="CLU_785916_0_0_1"/>
<dbReference type="STRING" id="6412.T1EXY8"/>
<proteinExistence type="predicted"/>
<dbReference type="GO" id="GO:0017154">
    <property type="term" value="F:semaphorin receptor activity"/>
    <property type="evidence" value="ECO:0007669"/>
    <property type="project" value="InterPro"/>
</dbReference>
<dbReference type="EnsemblMetazoa" id="HelroT166274">
    <property type="protein sequence ID" value="HelroP166274"/>
    <property type="gene ID" value="HelroG166274"/>
</dbReference>
<feature type="region of interest" description="Disordered" evidence="1">
    <location>
        <begin position="279"/>
        <end position="325"/>
    </location>
</feature>
<dbReference type="eggNOG" id="KOG3610">
    <property type="taxonomic scope" value="Eukaryota"/>
</dbReference>
<feature type="compositionally biased region" description="Gly residues" evidence="1">
    <location>
        <begin position="285"/>
        <end position="324"/>
    </location>
</feature>
<dbReference type="RefSeq" id="XP_009031490.1">
    <property type="nucleotide sequence ID" value="XM_009033242.1"/>
</dbReference>